<name>A0A936F4A9_9BACT</name>
<accession>A0A936F4A9</accession>
<sequence>MKRRDFLAGTAAAALPLACRRKPEFPFPGELVGPDLPLGHWLRGGAFPEPDRFEPVSTLIVGGGVAGLSAAWRLAGAGVDDFRVLELEPEPGGTSRSGRNHVSAFPWAAHYLPVPDRGNHAVLRLLEECGVLEGFSAGGEPLFPEGATVRAPEERIFAYGQWWEGLYLRAGASREDERQYHAFFQEVDRWAAFRDGRGRPAFSIPRSRCSDAPEARALDALSFAAWLDRQGLDSPRLCWLLDYACRDDYGSRLDTTSAWAGLFYFAARKQGPGEDSRPLLTWPQGNGFLIEHLRKVCGDRLRCAVMATAIRQEQDALLVSAWDVPNQRRVGWRARRVIFAGPQHVARHVIDGFAAARPAGTRIRNAPWMVANLTLRARPAEPTFPLAWDNVLRDSEALGYVVATHQSLRDHGPTVWTWYRPFAGADCDAERARLRALDWPACARMVMDDLRRVHPDLEGLVARLDVMRWGHAMVRPAPGLLWDSEFLALARPFGAIHFAHTELSGFSLFEEAQDHGLRAAEEVLAALGRSGRSWR</sequence>
<protein>
    <submittedName>
        <fullName evidence="2">FAD-dependent oxidoreductase</fullName>
    </submittedName>
</protein>
<dbReference type="Gene3D" id="3.50.50.60">
    <property type="entry name" value="FAD/NAD(P)-binding domain"/>
    <property type="match status" value="1"/>
</dbReference>
<dbReference type="InterPro" id="IPR036188">
    <property type="entry name" value="FAD/NAD-bd_sf"/>
</dbReference>
<organism evidence="2 3">
    <name type="scientific">Candidatus Geothrix odensensis</name>
    <dbReference type="NCBI Taxonomy" id="2954440"/>
    <lineage>
        <taxon>Bacteria</taxon>
        <taxon>Pseudomonadati</taxon>
        <taxon>Acidobacteriota</taxon>
        <taxon>Holophagae</taxon>
        <taxon>Holophagales</taxon>
        <taxon>Holophagaceae</taxon>
        <taxon>Geothrix</taxon>
    </lineage>
</organism>
<gene>
    <name evidence="2" type="ORF">IPN91_14890</name>
</gene>
<feature type="domain" description="Amine oxidase" evidence="1">
    <location>
        <begin position="65"/>
        <end position="524"/>
    </location>
</feature>
<dbReference type="GO" id="GO:0016491">
    <property type="term" value="F:oxidoreductase activity"/>
    <property type="evidence" value="ECO:0007669"/>
    <property type="project" value="InterPro"/>
</dbReference>
<comment type="caution">
    <text evidence="2">The sequence shown here is derived from an EMBL/GenBank/DDBJ whole genome shotgun (WGS) entry which is preliminary data.</text>
</comment>
<dbReference type="AlphaFoldDB" id="A0A936F4A9"/>
<dbReference type="Proteomes" id="UP000709959">
    <property type="component" value="Unassembled WGS sequence"/>
</dbReference>
<reference evidence="2 3" key="1">
    <citation type="submission" date="2020-10" db="EMBL/GenBank/DDBJ databases">
        <title>Connecting structure to function with the recovery of over 1000 high-quality activated sludge metagenome-assembled genomes encoding full-length rRNA genes using long-read sequencing.</title>
        <authorList>
            <person name="Singleton C.M."/>
            <person name="Petriglieri F."/>
            <person name="Kristensen J.M."/>
            <person name="Kirkegaard R.H."/>
            <person name="Michaelsen T.Y."/>
            <person name="Andersen M.H."/>
            <person name="Karst S.M."/>
            <person name="Dueholm M.S."/>
            <person name="Nielsen P.H."/>
            <person name="Albertsen M."/>
        </authorList>
    </citation>
    <scope>NUCLEOTIDE SEQUENCE [LARGE SCALE GENOMIC DNA]</scope>
    <source>
        <strain evidence="2">OdNE_18-Q3-R46-58_MAXAC.008</strain>
    </source>
</reference>
<proteinExistence type="predicted"/>
<dbReference type="Pfam" id="PF01593">
    <property type="entry name" value="Amino_oxidase"/>
    <property type="match status" value="1"/>
</dbReference>
<dbReference type="SUPFAM" id="SSF51905">
    <property type="entry name" value="FAD/NAD(P)-binding domain"/>
    <property type="match status" value="1"/>
</dbReference>
<evidence type="ECO:0000313" key="3">
    <source>
        <dbReference type="Proteomes" id="UP000709959"/>
    </source>
</evidence>
<dbReference type="EMBL" id="JADKCH010000033">
    <property type="protein sequence ID" value="MBK8573867.1"/>
    <property type="molecule type" value="Genomic_DNA"/>
</dbReference>
<evidence type="ECO:0000313" key="2">
    <source>
        <dbReference type="EMBL" id="MBK8573867.1"/>
    </source>
</evidence>
<dbReference type="InterPro" id="IPR002937">
    <property type="entry name" value="Amino_oxidase"/>
</dbReference>
<evidence type="ECO:0000259" key="1">
    <source>
        <dbReference type="Pfam" id="PF01593"/>
    </source>
</evidence>